<evidence type="ECO:0000313" key="2">
    <source>
        <dbReference type="EMBL" id="VTJ74453.1"/>
    </source>
</evidence>
<feature type="region of interest" description="Disordered" evidence="1">
    <location>
        <begin position="1"/>
        <end position="36"/>
    </location>
</feature>
<proteinExistence type="predicted"/>
<evidence type="ECO:0000313" key="3">
    <source>
        <dbReference type="Proteomes" id="UP000335636"/>
    </source>
</evidence>
<dbReference type="EMBL" id="CABDUW010000743">
    <property type="protein sequence ID" value="VTJ74453.1"/>
    <property type="molecule type" value="Genomic_DNA"/>
</dbReference>
<evidence type="ECO:0000256" key="1">
    <source>
        <dbReference type="SAM" id="MobiDB-lite"/>
    </source>
</evidence>
<protein>
    <submittedName>
        <fullName evidence="2">Uncharacterized protein</fullName>
    </submittedName>
</protein>
<accession>A0A5E4BXV3</accession>
<dbReference type="AlphaFoldDB" id="A0A5E4BXV3"/>
<dbReference type="Proteomes" id="UP000335636">
    <property type="component" value="Unassembled WGS sequence"/>
</dbReference>
<keyword evidence="3" id="KW-1185">Reference proteome</keyword>
<feature type="region of interest" description="Disordered" evidence="1">
    <location>
        <begin position="151"/>
        <end position="204"/>
    </location>
</feature>
<sequence>MPGGGHKNDPPRSPISSDEQKTPRSSPPVPGGAAVAPSLHAAQGLGTLVGQLCRSVGVQPAVGASGMWWRPVPAFQPACSSLPGLWQKPRGCELAQTVALPDVGPHKPCDETRPQERGFNKRYRFLELRLGDFPEDRLCLAGGWAAGTRLPPASHYLETPLRPGPAPRETQSEAPPGAGPGRTRLAPRVPRNHPLALPRKTPRA</sequence>
<comment type="caution">
    <text evidence="2">The sequence shown here is derived from an EMBL/GenBank/DDBJ whole genome shotgun (WGS) entry which is preliminary data.</text>
</comment>
<organism evidence="2 3">
    <name type="scientific">Marmota monax</name>
    <name type="common">Woodchuck</name>
    <dbReference type="NCBI Taxonomy" id="9995"/>
    <lineage>
        <taxon>Eukaryota</taxon>
        <taxon>Metazoa</taxon>
        <taxon>Chordata</taxon>
        <taxon>Craniata</taxon>
        <taxon>Vertebrata</taxon>
        <taxon>Euteleostomi</taxon>
        <taxon>Mammalia</taxon>
        <taxon>Eutheria</taxon>
        <taxon>Euarchontoglires</taxon>
        <taxon>Glires</taxon>
        <taxon>Rodentia</taxon>
        <taxon>Sciuromorpha</taxon>
        <taxon>Sciuridae</taxon>
        <taxon>Xerinae</taxon>
        <taxon>Marmotini</taxon>
        <taxon>Marmota</taxon>
    </lineage>
</organism>
<name>A0A5E4BXV3_MARMO</name>
<feature type="compositionally biased region" description="Basic and acidic residues" evidence="1">
    <location>
        <begin position="1"/>
        <end position="10"/>
    </location>
</feature>
<gene>
    <name evidence="2" type="ORF">MONAX_5E046319</name>
</gene>
<reference evidence="2" key="1">
    <citation type="submission" date="2019-04" db="EMBL/GenBank/DDBJ databases">
        <authorList>
            <person name="Alioto T."/>
            <person name="Alioto T."/>
        </authorList>
    </citation>
    <scope>NUCLEOTIDE SEQUENCE [LARGE SCALE GENOMIC DNA]</scope>
</reference>